<dbReference type="OrthoDB" id="9816361at2"/>
<keyword evidence="2" id="KW-1185">Reference proteome</keyword>
<reference evidence="1 2" key="1">
    <citation type="submission" date="2018-06" db="EMBL/GenBank/DDBJ databases">
        <title>Genomic Encyclopedia of Type Strains, Phase IV (KMG-IV): sequencing the most valuable type-strain genomes for metagenomic binning, comparative biology and taxonomic classification.</title>
        <authorList>
            <person name="Goeker M."/>
        </authorList>
    </citation>
    <scope>NUCLEOTIDE SEQUENCE [LARGE SCALE GENOMIC DNA]</scope>
    <source>
        <strain evidence="1 2">DSM 25520</strain>
    </source>
</reference>
<dbReference type="RefSeq" id="WP_147251667.1">
    <property type="nucleotide sequence ID" value="NZ_JACCEU010000023.1"/>
</dbReference>
<dbReference type="AlphaFoldDB" id="A0A366GYC1"/>
<dbReference type="Proteomes" id="UP000253628">
    <property type="component" value="Unassembled WGS sequence"/>
</dbReference>
<dbReference type="EMBL" id="QNRQ01000026">
    <property type="protein sequence ID" value="RBP33631.1"/>
    <property type="molecule type" value="Genomic_DNA"/>
</dbReference>
<comment type="caution">
    <text evidence="1">The sequence shown here is derived from an EMBL/GenBank/DDBJ whole genome shotgun (WGS) entry which is preliminary data.</text>
</comment>
<protein>
    <submittedName>
        <fullName evidence="1">Uncharacterized protein</fullName>
    </submittedName>
</protein>
<accession>A0A366GYC1</accession>
<name>A0A366GYC1_9BURK</name>
<sequence>MTVICQYKTLGVYAPGVWIDCSKERHDSIVSGIYKDRKGEVSHARTVYKAKQPAATVCVGCGGNPSIGNDPCWVCGLSLSVADDGYVRGYNNGQRDAQEAHDEWKAAITSQVDNYLNLRRALQMVVNAKDHGSWPKSVLDAIDNARSVLAVTSDLQPVHVKSDTKDTKE</sequence>
<gene>
    <name evidence="1" type="ORF">DFR37_12622</name>
</gene>
<evidence type="ECO:0000313" key="1">
    <source>
        <dbReference type="EMBL" id="RBP33631.1"/>
    </source>
</evidence>
<proteinExistence type="predicted"/>
<organism evidence="1 2">
    <name type="scientific">Eoetvoesiella caeni</name>
    <dbReference type="NCBI Taxonomy" id="645616"/>
    <lineage>
        <taxon>Bacteria</taxon>
        <taxon>Pseudomonadati</taxon>
        <taxon>Pseudomonadota</taxon>
        <taxon>Betaproteobacteria</taxon>
        <taxon>Burkholderiales</taxon>
        <taxon>Alcaligenaceae</taxon>
        <taxon>Eoetvoesiella</taxon>
    </lineage>
</organism>
<evidence type="ECO:0000313" key="2">
    <source>
        <dbReference type="Proteomes" id="UP000253628"/>
    </source>
</evidence>